<protein>
    <submittedName>
        <fullName evidence="3">Uncharacterized protein</fullName>
    </submittedName>
</protein>
<dbReference type="InterPro" id="IPR002909">
    <property type="entry name" value="IPT_dom"/>
</dbReference>
<dbReference type="InterPro" id="IPR014756">
    <property type="entry name" value="Ig_E-set"/>
</dbReference>
<reference evidence="3 4" key="1">
    <citation type="submission" date="2018-11" db="EMBL/GenBank/DDBJ databases">
        <title>Chryseotalea sanarue gen. nov., sp., nov., a member of the family Cytophagaceae, isolated from a brackish lake in Hamamatsu Japan.</title>
        <authorList>
            <person name="Maejima Y."/>
            <person name="Iino T."/>
            <person name="Muraguchi Y."/>
            <person name="Fukuda K."/>
            <person name="Ohkuma M."/>
            <person name="Moriuchi R."/>
            <person name="Dohra H."/>
            <person name="Kimbara K."/>
            <person name="Shintani M."/>
        </authorList>
    </citation>
    <scope>NUCLEOTIDE SEQUENCE [LARGE SCALE GENOMIC DNA]</scope>
    <source>
        <strain evidence="3 4">Ys</strain>
    </source>
</reference>
<feature type="domain" description="IPT/TIG" evidence="1">
    <location>
        <begin position="222"/>
        <end position="296"/>
    </location>
</feature>
<evidence type="ECO:0000259" key="2">
    <source>
        <dbReference type="Pfam" id="PF16410"/>
    </source>
</evidence>
<comment type="caution">
    <text evidence="3">The sequence shown here is derived from an EMBL/GenBank/DDBJ whole genome shotgun (WGS) entry which is preliminary data.</text>
</comment>
<dbReference type="Pfam" id="PF16410">
    <property type="entry name" value="DUF5018"/>
    <property type="match status" value="2"/>
</dbReference>
<dbReference type="EMBL" id="BHXQ01000004">
    <property type="protein sequence ID" value="GCC52068.1"/>
    <property type="molecule type" value="Genomic_DNA"/>
</dbReference>
<dbReference type="SUPFAM" id="SSF81296">
    <property type="entry name" value="E set domains"/>
    <property type="match status" value="1"/>
</dbReference>
<evidence type="ECO:0000313" key="3">
    <source>
        <dbReference type="EMBL" id="GCC52068.1"/>
    </source>
</evidence>
<organism evidence="3 4">
    <name type="scientific">Chryseotalea sanaruensis</name>
    <dbReference type="NCBI Taxonomy" id="2482724"/>
    <lineage>
        <taxon>Bacteria</taxon>
        <taxon>Pseudomonadati</taxon>
        <taxon>Bacteroidota</taxon>
        <taxon>Cytophagia</taxon>
        <taxon>Cytophagales</taxon>
        <taxon>Chryseotaleaceae</taxon>
        <taxon>Chryseotalea</taxon>
    </lineage>
</organism>
<dbReference type="PROSITE" id="PS51257">
    <property type="entry name" value="PROKAR_LIPOPROTEIN"/>
    <property type="match status" value="1"/>
</dbReference>
<feature type="domain" description="DUF5018" evidence="2">
    <location>
        <begin position="19"/>
        <end position="110"/>
    </location>
</feature>
<keyword evidence="4" id="KW-1185">Reference proteome</keyword>
<dbReference type="RefSeq" id="WP_127122716.1">
    <property type="nucleotide sequence ID" value="NZ_BHXQ01000004.1"/>
</dbReference>
<dbReference type="Gene3D" id="2.60.40.2340">
    <property type="match status" value="2"/>
</dbReference>
<dbReference type="InterPro" id="IPR032186">
    <property type="entry name" value="DUF5018"/>
</dbReference>
<evidence type="ECO:0000259" key="1">
    <source>
        <dbReference type="Pfam" id="PF01833"/>
    </source>
</evidence>
<evidence type="ECO:0000313" key="4">
    <source>
        <dbReference type="Proteomes" id="UP000288227"/>
    </source>
</evidence>
<accession>A0A401UAX9</accession>
<dbReference type="Gene3D" id="2.60.40.10">
    <property type="entry name" value="Immunoglobulins"/>
    <property type="match status" value="2"/>
</dbReference>
<feature type="domain" description="DUF5018" evidence="2">
    <location>
        <begin position="113"/>
        <end position="202"/>
    </location>
</feature>
<dbReference type="OrthoDB" id="7012117at2"/>
<dbReference type="Pfam" id="PF01833">
    <property type="entry name" value="TIG"/>
    <property type="match status" value="1"/>
</dbReference>
<name>A0A401UAX9_9BACT</name>
<dbReference type="AlphaFoldDB" id="A0A401UAX9"/>
<gene>
    <name evidence="3" type="ORF">SanaruYs_23000</name>
</gene>
<proteinExistence type="predicted"/>
<dbReference type="Proteomes" id="UP000288227">
    <property type="component" value="Unassembled WGS sequence"/>
</dbReference>
<dbReference type="InterPro" id="IPR013783">
    <property type="entry name" value="Ig-like_fold"/>
</dbReference>
<sequence>MKISKILIFLLFITIIISCDDETPKSNQNQIINFKFSALTPEVVGTIDESTKLIAVSVPNGTAVNALTPTIEISEGAQISPASDVAVNFSNPVVYTVTAEDGSTQEYLVTVTELESNEKKILSFKLNLTPEVSGTINEATKKVTLLVPNALNVATLAPVVEVSPEATVVPTSGTVVDFTAPAIYTVTAEDGTQQAYEVTVSLDPNVNFTIDAHIGSTEIAQAGYLLVKGTNFGTEAANVKVVWTNQANQATVDITTFVIVNNTSIGLLLPETMPLGQYKVKVVINNQQLTMPETFTVVLPAPQITLVDKASVERGQNLQITGKYFQASGNIVKLSKENTSYTLDIVSETTTSIEVTIPNSVPVDVYTLNVTSNDKTTFYNTQTITVTLPPTTPIITNIDKFSYSLGETMVITGQNLKKQGFATNINFIPFLGGTTIVRSAVVNDEGTEVTFLIPNDFPKASYSILIEVDFEVSEEYGEIIQIKQ</sequence>